<dbReference type="GeneID" id="103524621"/>
<name>A0A1S4ESL6_DIACI</name>
<dbReference type="InterPro" id="IPR035967">
    <property type="entry name" value="SWAP/Surp_sf"/>
</dbReference>
<dbReference type="GO" id="GO:0003723">
    <property type="term" value="F:RNA binding"/>
    <property type="evidence" value="ECO:0007669"/>
    <property type="project" value="InterPro"/>
</dbReference>
<dbReference type="InterPro" id="IPR000061">
    <property type="entry name" value="Surp"/>
</dbReference>
<dbReference type="KEGG" id="dci:103524621"/>
<dbReference type="Pfam" id="PF25127">
    <property type="entry name" value="DUF7819"/>
    <property type="match status" value="1"/>
</dbReference>
<dbReference type="AlphaFoldDB" id="A0A1S4ESL6"/>
<dbReference type="Gene3D" id="1.10.10.790">
    <property type="entry name" value="Surp module"/>
    <property type="match status" value="1"/>
</dbReference>
<dbReference type="RefSeq" id="XP_017305173.1">
    <property type="nucleotide sequence ID" value="XM_017449684.2"/>
</dbReference>
<dbReference type="PROSITE" id="PS51391">
    <property type="entry name" value="CID"/>
    <property type="match status" value="1"/>
</dbReference>
<feature type="coiled-coil region" evidence="1">
    <location>
        <begin position="313"/>
        <end position="340"/>
    </location>
</feature>
<dbReference type="GO" id="GO:0048471">
    <property type="term" value="C:perinuclear region of cytoplasm"/>
    <property type="evidence" value="ECO:0007669"/>
    <property type="project" value="TreeGrafter"/>
</dbReference>
<dbReference type="InterPro" id="IPR008942">
    <property type="entry name" value="ENTH_VHS"/>
</dbReference>
<dbReference type="PANTHER" id="PTHR12323:SF0">
    <property type="entry name" value="CALCIUM HOMEOSTASIS ENDOPLASMIC RETICULUM PROTEIN"/>
    <property type="match status" value="1"/>
</dbReference>
<feature type="domain" description="SURP motif" evidence="3">
    <location>
        <begin position="15"/>
        <end position="57"/>
    </location>
</feature>
<dbReference type="STRING" id="121845.A0A1S4ESL6"/>
<dbReference type="Gene3D" id="1.25.40.90">
    <property type="match status" value="2"/>
</dbReference>
<feature type="domain" description="CID" evidence="4">
    <location>
        <begin position="137"/>
        <end position="277"/>
    </location>
</feature>
<keyword evidence="5" id="KW-1185">Reference proteome</keyword>
<evidence type="ECO:0000256" key="2">
    <source>
        <dbReference type="SAM" id="MobiDB-lite"/>
    </source>
</evidence>
<organism evidence="5 6">
    <name type="scientific">Diaphorina citri</name>
    <name type="common">Asian citrus psyllid</name>
    <dbReference type="NCBI Taxonomy" id="121845"/>
    <lineage>
        <taxon>Eukaryota</taxon>
        <taxon>Metazoa</taxon>
        <taxon>Ecdysozoa</taxon>
        <taxon>Arthropoda</taxon>
        <taxon>Hexapoda</taxon>
        <taxon>Insecta</taxon>
        <taxon>Pterygota</taxon>
        <taxon>Neoptera</taxon>
        <taxon>Paraneoptera</taxon>
        <taxon>Hemiptera</taxon>
        <taxon>Sternorrhyncha</taxon>
        <taxon>Psylloidea</taxon>
        <taxon>Psyllidae</taxon>
        <taxon>Diaphorininae</taxon>
        <taxon>Diaphorina</taxon>
    </lineage>
</organism>
<feature type="region of interest" description="Disordered" evidence="2">
    <location>
        <begin position="583"/>
        <end position="605"/>
    </location>
</feature>
<dbReference type="SMART" id="SM00648">
    <property type="entry name" value="SWAP"/>
    <property type="match status" value="1"/>
</dbReference>
<evidence type="ECO:0000256" key="1">
    <source>
        <dbReference type="SAM" id="Coils"/>
    </source>
</evidence>
<proteinExistence type="predicted"/>
<dbReference type="SUPFAM" id="SSF48464">
    <property type="entry name" value="ENTH/VHS domain"/>
    <property type="match status" value="1"/>
</dbReference>
<dbReference type="GO" id="GO:0006396">
    <property type="term" value="P:RNA processing"/>
    <property type="evidence" value="ECO:0007669"/>
    <property type="project" value="InterPro"/>
</dbReference>
<protein>
    <submittedName>
        <fullName evidence="6">Calcium homeostasis endoplasmic reticulum protein</fullName>
    </submittedName>
</protein>
<sequence length="814" mass="92588">MDLPKPPPDVESKNIIDKLAQFVARNGPEFEQMTKEKQAGNAKFAFLFGGEYFNYYQYRVTSEQLNRPSKDCPTTVPPSNVTVEALTQQQSALNEQIQQSESNLKAQHEVLKLQEDAKVDETIQKTQLASFTDEANTLNISLETLDSMLQPIMDTCTKDSISSGKAWILQRAVDEKSNTFFTKYLLYKVLNASSFLHKLHIIYLVNDILHHCVRKNVPELKKSVEDVVVPMFCNVAKDATEEQQVKLNKLLTLWESKNHYFSAEIVAKLKEPRRSWYEYRRGLLNTYSIVLQPTLTLTKSTYSNYQSQHEAFVQHAISQIQTLEEQKTALLQQNLGAKEQGIEAPISGGEKYLAHIIFNSRNIPVYLAKYIHGGSPKARRQRIWITIMKPAGTVFHGEYNWVSDGPLYDSGFIDNDGLLKKNLHPVILHNFPLNVRKNVPELKKSVEDVVVPMFCNVAKDATEEQQVKLNKLLTLWESKNHYFSAEIVAKLKEPRRSWYEYRRGLLNTYSIVLQPTLTLTKSTYSNYQSQHEAFVQHAISQIQTLEEQKTALLQQKALATMMSVLPSSVAQTDVQLPDFSRPPPGFAPPAMMGSGGGGGQGPAPPPPAEIMREELLPSLPYYDLPAGLMVPLIKLEDSNYKPLDRKKIRLPPPTPPSDRLIQAVKAFYAPPGHDSPRDSEGWEKLGLYEYYRAKTCARRQKEEEIESGRRERTPPPSPVIREKTKSPTPPPRKRYTSPSIIYLPWWSNNQDARLGAKEQGIEAPISGGEVREREDLYKGVGVSLNDPYENFRKSKKQAFISRMKERQEHTRGAE</sequence>
<dbReference type="Pfam" id="PF01805">
    <property type="entry name" value="Surp"/>
    <property type="match status" value="1"/>
</dbReference>
<feature type="region of interest" description="Disordered" evidence="2">
    <location>
        <begin position="699"/>
        <end position="736"/>
    </location>
</feature>
<evidence type="ECO:0000259" key="3">
    <source>
        <dbReference type="PROSITE" id="PS50128"/>
    </source>
</evidence>
<dbReference type="InterPro" id="IPR056721">
    <property type="entry name" value="DUF7819"/>
</dbReference>
<dbReference type="GO" id="GO:0006874">
    <property type="term" value="P:intracellular calcium ion homeostasis"/>
    <property type="evidence" value="ECO:0007669"/>
    <property type="project" value="TreeGrafter"/>
</dbReference>
<dbReference type="PROSITE" id="PS50128">
    <property type="entry name" value="SURP"/>
    <property type="match status" value="1"/>
</dbReference>
<feature type="compositionally biased region" description="Basic and acidic residues" evidence="2">
    <location>
        <begin position="699"/>
        <end position="713"/>
    </location>
</feature>
<dbReference type="Proteomes" id="UP000079169">
    <property type="component" value="Unplaced"/>
</dbReference>
<dbReference type="InterPro" id="IPR006569">
    <property type="entry name" value="CID_dom"/>
</dbReference>
<dbReference type="PANTHER" id="PTHR12323">
    <property type="entry name" value="SR-RELATED CTD ASSOCIATED FACTOR 6"/>
    <property type="match status" value="1"/>
</dbReference>
<evidence type="ECO:0000259" key="4">
    <source>
        <dbReference type="PROSITE" id="PS51391"/>
    </source>
</evidence>
<dbReference type="OMA" id="QNTHHDI"/>
<accession>A0A1S4ESL6</accession>
<evidence type="ECO:0000313" key="6">
    <source>
        <dbReference type="RefSeq" id="XP_017305173.1"/>
    </source>
</evidence>
<dbReference type="PaxDb" id="121845-A0A1S4ESL6"/>
<dbReference type="Pfam" id="PF04818">
    <property type="entry name" value="CID"/>
    <property type="match status" value="2"/>
</dbReference>
<evidence type="ECO:0000313" key="5">
    <source>
        <dbReference type="Proteomes" id="UP000079169"/>
    </source>
</evidence>
<reference evidence="6" key="1">
    <citation type="submission" date="2025-08" db="UniProtKB">
        <authorList>
            <consortium name="RefSeq"/>
        </authorList>
    </citation>
    <scope>IDENTIFICATION</scope>
</reference>
<dbReference type="SUPFAM" id="SSF109905">
    <property type="entry name" value="Surp module (SWAP domain)"/>
    <property type="match status" value="1"/>
</dbReference>
<keyword evidence="1" id="KW-0175">Coiled coil</keyword>
<gene>
    <name evidence="6" type="primary">LOC103524621</name>
</gene>